<reference evidence="1" key="1">
    <citation type="submission" date="2022-08" db="EMBL/GenBank/DDBJ databases">
        <title>Genome Sequence of Fusarium decemcellulare.</title>
        <authorList>
            <person name="Buettner E."/>
        </authorList>
    </citation>
    <scope>NUCLEOTIDE SEQUENCE</scope>
    <source>
        <strain evidence="1">Babe19</strain>
    </source>
</reference>
<organism evidence="1 2">
    <name type="scientific">Fusarium decemcellulare</name>
    <dbReference type="NCBI Taxonomy" id="57161"/>
    <lineage>
        <taxon>Eukaryota</taxon>
        <taxon>Fungi</taxon>
        <taxon>Dikarya</taxon>
        <taxon>Ascomycota</taxon>
        <taxon>Pezizomycotina</taxon>
        <taxon>Sordariomycetes</taxon>
        <taxon>Hypocreomycetidae</taxon>
        <taxon>Hypocreales</taxon>
        <taxon>Nectriaceae</taxon>
        <taxon>Fusarium</taxon>
        <taxon>Fusarium decemcellulare species complex</taxon>
    </lineage>
</organism>
<comment type="caution">
    <text evidence="1">The sequence shown here is derived from an EMBL/GenBank/DDBJ whole genome shotgun (WGS) entry which is preliminary data.</text>
</comment>
<keyword evidence="2" id="KW-1185">Reference proteome</keyword>
<dbReference type="Proteomes" id="UP001148629">
    <property type="component" value="Unassembled WGS sequence"/>
</dbReference>
<dbReference type="EMBL" id="JANRMS010003150">
    <property type="protein sequence ID" value="KAJ3519449.1"/>
    <property type="molecule type" value="Genomic_DNA"/>
</dbReference>
<evidence type="ECO:0000313" key="2">
    <source>
        <dbReference type="Proteomes" id="UP001148629"/>
    </source>
</evidence>
<proteinExistence type="predicted"/>
<sequence length="370" mass="41606">MEDDDRRSFSLISTVGMESIYTPAEQDTDEFEWVYPSDDSERSQGDLSSTCSTSVPPSIHELEYEHGRCYHSYMSGRYPLPNDEGEQFREKIEHALMLYLSDGKLFLSDICDSPQRIIDIGTGTGQSSATLTFFVADKGLADLYPTASVIGTDLSPIQPNWMPLNAQMFVEDCEDPEWPNGAEFDLVHLRSVAGYLLDLDSMVNNAYEHLKCGGWIEFQEFDHSVLCDDGTMQQDDPLRVFFDTCARGMRKYGCTSFGKLDIRSVLKHAGFKRIQVVRKKVPISPWARDERMKTIGKLMKARILESLDALAAKPLVALGMTLEQRQDMVNSALKSLGDGGIHRYMNYCFYFGQKDEMGSGLNSGLTFDAS</sequence>
<accession>A0ACC1RKS5</accession>
<evidence type="ECO:0000313" key="1">
    <source>
        <dbReference type="EMBL" id="KAJ3519449.1"/>
    </source>
</evidence>
<protein>
    <submittedName>
        <fullName evidence="1">Uncharacterized protein</fullName>
    </submittedName>
</protein>
<gene>
    <name evidence="1" type="ORF">NM208_g14121</name>
</gene>
<name>A0ACC1RKS5_9HYPO</name>